<organism evidence="1 2">
    <name type="scientific">Plasmopara halstedii</name>
    <name type="common">Downy mildew of sunflower</name>
    <dbReference type="NCBI Taxonomy" id="4781"/>
    <lineage>
        <taxon>Eukaryota</taxon>
        <taxon>Sar</taxon>
        <taxon>Stramenopiles</taxon>
        <taxon>Oomycota</taxon>
        <taxon>Peronosporomycetes</taxon>
        <taxon>Peronosporales</taxon>
        <taxon>Peronosporaceae</taxon>
        <taxon>Plasmopara</taxon>
    </lineage>
</organism>
<name>A0A0P1AUZ2_PLAHL</name>
<dbReference type="AlphaFoldDB" id="A0A0P1AUZ2"/>
<proteinExistence type="predicted"/>
<keyword evidence="2" id="KW-1185">Reference proteome</keyword>
<dbReference type="EMBL" id="CCYD01001336">
    <property type="protein sequence ID" value="CEG44826.1"/>
    <property type="molecule type" value="Genomic_DNA"/>
</dbReference>
<evidence type="ECO:0000313" key="2">
    <source>
        <dbReference type="Proteomes" id="UP000054928"/>
    </source>
</evidence>
<dbReference type="RefSeq" id="XP_024581195.1">
    <property type="nucleotide sequence ID" value="XM_024730971.2"/>
</dbReference>
<evidence type="ECO:0000313" key="1">
    <source>
        <dbReference type="EMBL" id="CEG44826.1"/>
    </source>
</evidence>
<protein>
    <submittedName>
        <fullName evidence="1">Uncharacterized protein</fullName>
    </submittedName>
</protein>
<accession>A0A0P1AUZ2</accession>
<sequence length="220" mass="25797">MMVIDSLRVDLSRNWTTVQKSRQFNLNLHLYSSQMVGDHMISTPSIRRCLNSRIDIEVVVAFILILGKSSISGDPWLRFLKRLDQQLDNVSTPSTVVSLIKSRRNVLHPVDSCAHILHISQLRSTLSSLISFFKAKLVVVRNERLLLSMRWQATRRLFLVASIPNQQLYWVNTNTMLPFTNLYFLWRPNRVRQKMYFLQPPVYRGHYQTNHLSISIYCCF</sequence>
<reference evidence="2" key="1">
    <citation type="submission" date="2014-09" db="EMBL/GenBank/DDBJ databases">
        <authorList>
            <person name="Sharma Rahul"/>
            <person name="Thines Marco"/>
        </authorList>
    </citation>
    <scope>NUCLEOTIDE SEQUENCE [LARGE SCALE GENOMIC DNA]</scope>
</reference>
<dbReference type="GeneID" id="36410520"/>
<dbReference type="Proteomes" id="UP000054928">
    <property type="component" value="Unassembled WGS sequence"/>
</dbReference>